<sequence length="91" mass="10720">MAKLILNVAKEITYSRGDMKKFAEKKGGLCFATEYINKQNPLEWQYKEGRKHAILSQKIIPVQRHIISEHIKSKDYSGTRIYYIMYPNLKI</sequence>
<reference evidence="1 2" key="2">
    <citation type="journal article" date="2018" name="New Phytol.">
        <title>High intraspecific genome diversity in the model arbuscular mycorrhizal symbiont Rhizophagus irregularis.</title>
        <authorList>
            <person name="Chen E.C.H."/>
            <person name="Morin E."/>
            <person name="Beaudet D."/>
            <person name="Noel J."/>
            <person name="Yildirir G."/>
            <person name="Ndikumana S."/>
            <person name="Charron P."/>
            <person name="St-Onge C."/>
            <person name="Giorgi J."/>
            <person name="Kruger M."/>
            <person name="Marton T."/>
            <person name="Ropars J."/>
            <person name="Grigoriev I.V."/>
            <person name="Hainaut M."/>
            <person name="Henrissat B."/>
            <person name="Roux C."/>
            <person name="Martin F."/>
            <person name="Corradi N."/>
        </authorList>
    </citation>
    <scope>NUCLEOTIDE SEQUENCE [LARGE SCALE GENOMIC DNA]</scope>
    <source>
        <strain evidence="1 2">DAOM 197198</strain>
    </source>
</reference>
<gene>
    <name evidence="1" type="ORF">GLOIN_2v1778083</name>
</gene>
<evidence type="ECO:0000313" key="2">
    <source>
        <dbReference type="Proteomes" id="UP000018888"/>
    </source>
</evidence>
<protein>
    <submittedName>
        <fullName evidence="1">Uncharacterized protein</fullName>
    </submittedName>
</protein>
<reference evidence="1 2" key="1">
    <citation type="journal article" date="2013" name="Proc. Natl. Acad. Sci. U.S.A.">
        <title>Genome of an arbuscular mycorrhizal fungus provides insight into the oldest plant symbiosis.</title>
        <authorList>
            <person name="Tisserant E."/>
            <person name="Malbreil M."/>
            <person name="Kuo A."/>
            <person name="Kohler A."/>
            <person name="Symeonidi A."/>
            <person name="Balestrini R."/>
            <person name="Charron P."/>
            <person name="Duensing N."/>
            <person name="Frei Dit Frey N."/>
            <person name="Gianinazzi-Pearson V."/>
            <person name="Gilbert L.B."/>
            <person name="Handa Y."/>
            <person name="Herr J.R."/>
            <person name="Hijri M."/>
            <person name="Koul R."/>
            <person name="Kawaguchi M."/>
            <person name="Krajinski F."/>
            <person name="Lammers P.J."/>
            <person name="Masclaux F.G."/>
            <person name="Murat C."/>
            <person name="Morin E."/>
            <person name="Ndikumana S."/>
            <person name="Pagni M."/>
            <person name="Petitpierre D."/>
            <person name="Requena N."/>
            <person name="Rosikiewicz P."/>
            <person name="Riley R."/>
            <person name="Saito K."/>
            <person name="San Clemente H."/>
            <person name="Shapiro H."/>
            <person name="van Tuinen D."/>
            <person name="Becard G."/>
            <person name="Bonfante P."/>
            <person name="Paszkowski U."/>
            <person name="Shachar-Hill Y.Y."/>
            <person name="Tuskan G.A."/>
            <person name="Young P.W."/>
            <person name="Sanders I.R."/>
            <person name="Henrissat B."/>
            <person name="Rensing S.A."/>
            <person name="Grigoriev I.V."/>
            <person name="Corradi N."/>
            <person name="Roux C."/>
            <person name="Martin F."/>
        </authorList>
    </citation>
    <scope>NUCLEOTIDE SEQUENCE [LARGE SCALE GENOMIC DNA]</scope>
    <source>
        <strain evidence="1 2">DAOM 197198</strain>
    </source>
</reference>
<evidence type="ECO:0000313" key="1">
    <source>
        <dbReference type="EMBL" id="POG68579.1"/>
    </source>
</evidence>
<accession>A0A2P4PT82</accession>
<proteinExistence type="predicted"/>
<dbReference type="AlphaFoldDB" id="A0A2P4PT82"/>
<comment type="caution">
    <text evidence="1">The sequence shown here is derived from an EMBL/GenBank/DDBJ whole genome shotgun (WGS) entry which is preliminary data.</text>
</comment>
<organism evidence="1 2">
    <name type="scientific">Rhizophagus irregularis (strain DAOM 181602 / DAOM 197198 / MUCL 43194)</name>
    <name type="common">Arbuscular mycorrhizal fungus</name>
    <name type="synonym">Glomus intraradices</name>
    <dbReference type="NCBI Taxonomy" id="747089"/>
    <lineage>
        <taxon>Eukaryota</taxon>
        <taxon>Fungi</taxon>
        <taxon>Fungi incertae sedis</taxon>
        <taxon>Mucoromycota</taxon>
        <taxon>Glomeromycotina</taxon>
        <taxon>Glomeromycetes</taxon>
        <taxon>Glomerales</taxon>
        <taxon>Glomeraceae</taxon>
        <taxon>Rhizophagus</taxon>
    </lineage>
</organism>
<keyword evidence="2" id="KW-1185">Reference proteome</keyword>
<dbReference type="EMBL" id="AUPC02000150">
    <property type="protein sequence ID" value="POG68579.1"/>
    <property type="molecule type" value="Genomic_DNA"/>
</dbReference>
<name>A0A2P4PT82_RHIID</name>
<dbReference type="Proteomes" id="UP000018888">
    <property type="component" value="Unassembled WGS sequence"/>
</dbReference>